<keyword evidence="6" id="KW-1185">Reference proteome</keyword>
<organism evidence="5 6">
    <name type="scientific">Serendipita indica (strain DSM 11827)</name>
    <name type="common">Root endophyte fungus</name>
    <name type="synonym">Piriformospora indica</name>
    <dbReference type="NCBI Taxonomy" id="1109443"/>
    <lineage>
        <taxon>Eukaryota</taxon>
        <taxon>Fungi</taxon>
        <taxon>Dikarya</taxon>
        <taxon>Basidiomycota</taxon>
        <taxon>Agaricomycotina</taxon>
        <taxon>Agaricomycetes</taxon>
        <taxon>Sebacinales</taxon>
        <taxon>Serendipitaceae</taxon>
        <taxon>Serendipita</taxon>
    </lineage>
</organism>
<feature type="region of interest" description="Disordered" evidence="3">
    <location>
        <begin position="164"/>
        <end position="226"/>
    </location>
</feature>
<dbReference type="Gene3D" id="1.20.5.170">
    <property type="match status" value="1"/>
</dbReference>
<keyword evidence="2" id="KW-0539">Nucleus</keyword>
<feature type="compositionally biased region" description="Polar residues" evidence="3">
    <location>
        <begin position="1"/>
        <end position="27"/>
    </location>
</feature>
<proteinExistence type="predicted"/>
<evidence type="ECO:0000313" key="5">
    <source>
        <dbReference type="EMBL" id="CCA75671.1"/>
    </source>
</evidence>
<feature type="compositionally biased region" description="Polar residues" evidence="3">
    <location>
        <begin position="35"/>
        <end position="61"/>
    </location>
</feature>
<reference evidence="5 6" key="1">
    <citation type="journal article" date="2011" name="PLoS Pathog.">
        <title>Endophytic Life Strategies Decoded by Genome and Transcriptome Analyses of the Mutualistic Root Symbiont Piriformospora indica.</title>
        <authorList>
            <person name="Zuccaro A."/>
            <person name="Lahrmann U."/>
            <person name="Guldener U."/>
            <person name="Langen G."/>
            <person name="Pfiffi S."/>
            <person name="Biedenkopf D."/>
            <person name="Wong P."/>
            <person name="Samans B."/>
            <person name="Grimm C."/>
            <person name="Basiewicz M."/>
            <person name="Murat C."/>
            <person name="Martin F."/>
            <person name="Kogel K.H."/>
        </authorList>
    </citation>
    <scope>NUCLEOTIDE SEQUENCE [LARGE SCALE GENOMIC DNA]</scope>
    <source>
        <strain evidence="5 6">DSM 11827</strain>
    </source>
</reference>
<evidence type="ECO:0000313" key="6">
    <source>
        <dbReference type="Proteomes" id="UP000007148"/>
    </source>
</evidence>
<dbReference type="GO" id="GO:0000976">
    <property type="term" value="F:transcription cis-regulatory region binding"/>
    <property type="evidence" value="ECO:0007669"/>
    <property type="project" value="InterPro"/>
</dbReference>
<feature type="region of interest" description="Disordered" evidence="3">
    <location>
        <begin position="1"/>
        <end position="97"/>
    </location>
</feature>
<dbReference type="PANTHER" id="PTHR40621:SF6">
    <property type="entry name" value="AP-1-LIKE TRANSCRIPTION FACTOR YAP1-RELATED"/>
    <property type="match status" value="1"/>
</dbReference>
<dbReference type="InParanoid" id="G4TWH8"/>
<evidence type="ECO:0000256" key="3">
    <source>
        <dbReference type="SAM" id="MobiDB-lite"/>
    </source>
</evidence>
<sequence>MYGPTLTQPASIHTLIHPTSPQQTSFHQGVGITKLENTPATMNGANGRSASPTTSGDNGSPSAHHLSPDENPNGSKGRTLSNSKRAEQNRRAQRAFRMRRDARVKYLEEQAALLQETLAHAEATNKRWEECRALVDQLRHENSMLRSALENAGIDVESISNQSTTSSNLAGATSAPATTSPNGVDGDAHRPLLLHTTQSAYDDAILEPSKKRKRIIETNGHVETAS</sequence>
<dbReference type="eggNOG" id="ENOG502SC5V">
    <property type="taxonomic scope" value="Eukaryota"/>
</dbReference>
<dbReference type="EMBL" id="CAFZ01000495">
    <property type="protein sequence ID" value="CCA75671.1"/>
    <property type="molecule type" value="Genomic_DNA"/>
</dbReference>
<dbReference type="AlphaFoldDB" id="G4TWH8"/>
<dbReference type="SUPFAM" id="SSF57959">
    <property type="entry name" value="Leucine zipper domain"/>
    <property type="match status" value="1"/>
</dbReference>
<dbReference type="PROSITE" id="PS00036">
    <property type="entry name" value="BZIP_BASIC"/>
    <property type="match status" value="1"/>
</dbReference>
<evidence type="ECO:0000259" key="4">
    <source>
        <dbReference type="PROSITE" id="PS00036"/>
    </source>
</evidence>
<comment type="caution">
    <text evidence="5">The sequence shown here is derived from an EMBL/GenBank/DDBJ whole genome shotgun (WGS) entry which is preliminary data.</text>
</comment>
<name>G4TWH8_SERID</name>
<dbReference type="InterPro" id="IPR046347">
    <property type="entry name" value="bZIP_sf"/>
</dbReference>
<feature type="domain" description="BZIP" evidence="4">
    <location>
        <begin position="84"/>
        <end position="99"/>
    </location>
</feature>
<dbReference type="OrthoDB" id="2593073at2759"/>
<dbReference type="GO" id="GO:0001228">
    <property type="term" value="F:DNA-binding transcription activator activity, RNA polymerase II-specific"/>
    <property type="evidence" value="ECO:0007669"/>
    <property type="project" value="TreeGrafter"/>
</dbReference>
<feature type="compositionally biased region" description="Polar residues" evidence="3">
    <location>
        <begin position="70"/>
        <end position="83"/>
    </location>
</feature>
<dbReference type="CDD" id="cd14688">
    <property type="entry name" value="bZIP_YAP"/>
    <property type="match status" value="1"/>
</dbReference>
<evidence type="ECO:0000256" key="1">
    <source>
        <dbReference type="ARBA" id="ARBA00004123"/>
    </source>
</evidence>
<dbReference type="PANTHER" id="PTHR40621">
    <property type="entry name" value="TRANSCRIPTION FACTOR KAPC-RELATED"/>
    <property type="match status" value="1"/>
</dbReference>
<dbReference type="InterPro" id="IPR004827">
    <property type="entry name" value="bZIP"/>
</dbReference>
<dbReference type="InterPro" id="IPR050936">
    <property type="entry name" value="AP-1-like"/>
</dbReference>
<gene>
    <name evidence="5" type="ORF">PIIN_09661</name>
</gene>
<evidence type="ECO:0000256" key="2">
    <source>
        <dbReference type="ARBA" id="ARBA00023242"/>
    </source>
</evidence>
<comment type="subcellular location">
    <subcellularLocation>
        <location evidence="1">Nucleus</location>
    </subcellularLocation>
</comment>
<dbReference type="Proteomes" id="UP000007148">
    <property type="component" value="Unassembled WGS sequence"/>
</dbReference>
<accession>G4TWH8</accession>
<protein>
    <recommendedName>
        <fullName evidence="4">BZIP domain-containing protein</fullName>
    </recommendedName>
</protein>
<dbReference type="HOGENOM" id="CLU_1225189_0_0_1"/>
<dbReference type="STRING" id="1109443.G4TWH8"/>
<feature type="compositionally biased region" description="Low complexity" evidence="3">
    <location>
        <begin position="172"/>
        <end position="181"/>
    </location>
</feature>
<dbReference type="GO" id="GO:0090575">
    <property type="term" value="C:RNA polymerase II transcription regulator complex"/>
    <property type="evidence" value="ECO:0007669"/>
    <property type="project" value="TreeGrafter"/>
</dbReference>